<feature type="region of interest" description="Disordered" evidence="1">
    <location>
        <begin position="1"/>
        <end position="36"/>
    </location>
</feature>
<proteinExistence type="predicted"/>
<dbReference type="EMBL" id="OU594948">
    <property type="protein sequence ID" value="CAG9292542.1"/>
    <property type="molecule type" value="Genomic_DNA"/>
</dbReference>
<reference evidence="2" key="1">
    <citation type="submission" date="2022-02" db="EMBL/GenBank/DDBJ databases">
        <authorList>
            <person name="Giguere J D."/>
        </authorList>
    </citation>
    <scope>NUCLEOTIDE SEQUENCE</scope>
    <source>
        <strain evidence="2">CCAP 1055/1</strain>
    </source>
</reference>
<sequence>MNVEDVVPSHGNSRKRSRSSTPVPTNPAQTKRQLQAAVERDAQLIHKLSNEETRNDALNDMLKLSLSHDPSFAMSSDSLLQTLAQIVKECLEWNEPHIILPEDKDSKDVQDNAQAKQELLLKSKLTWIQAPTPRLTAWFHHCRQMLGTRRVLLDQASLQTLDVILVILRNLSYVGANLRLFIYVPDILAILGGCLYERPLEYKGTDSSLAGTGTHLALAAAHVLLHLAPYWDVSGQRRTVDRLFYRPHTADGGPVVPDPESFGWTANGGWGFGGAYLAKQHDSKEDTMENISKAFLLAVASTYLESAWSIFGPLGHALTDPSTPRNVLLMVLDVLQELINVARIGVVGNIHEDDEEIPTLRAILVHMPDNLLSRLVDCLYIPRLGPDAIDYVDPVHNVVTRVNPLKLLMGYEATVDTEVRDRVLDILVPLVELDAPRMAIRLGHDKGAIRVRLFDALVPAVTTTVGRNDASLLATQLLRELSKTDANRVAFQYIQSRLVTLASKDTRVAHLVWNHLYKPADRASAAGSEEGDGRDVSSNGSGNEDE</sequence>
<feature type="compositionally biased region" description="Polar residues" evidence="1">
    <location>
        <begin position="19"/>
        <end position="33"/>
    </location>
</feature>
<dbReference type="AlphaFoldDB" id="A0A8J9XCA2"/>
<dbReference type="Proteomes" id="UP000836788">
    <property type="component" value="Chromosome 7"/>
</dbReference>
<feature type="compositionally biased region" description="Polar residues" evidence="1">
    <location>
        <begin position="536"/>
        <end position="546"/>
    </location>
</feature>
<organism evidence="2">
    <name type="scientific">Phaeodactylum tricornutum</name>
    <name type="common">Diatom</name>
    <dbReference type="NCBI Taxonomy" id="2850"/>
    <lineage>
        <taxon>Eukaryota</taxon>
        <taxon>Sar</taxon>
        <taxon>Stramenopiles</taxon>
        <taxon>Ochrophyta</taxon>
        <taxon>Bacillariophyta</taxon>
        <taxon>Bacillariophyceae</taxon>
        <taxon>Bacillariophycidae</taxon>
        <taxon>Naviculales</taxon>
        <taxon>Phaeodactylaceae</taxon>
        <taxon>Phaeodactylum</taxon>
    </lineage>
</organism>
<name>A0A8J9XCA2_PHATR</name>
<feature type="region of interest" description="Disordered" evidence="1">
    <location>
        <begin position="522"/>
        <end position="546"/>
    </location>
</feature>
<gene>
    <name evidence="2" type="ORF">PTTT1_LOCUS49118</name>
</gene>
<accession>A0A8J9XCA2</accession>
<evidence type="ECO:0000256" key="1">
    <source>
        <dbReference type="SAM" id="MobiDB-lite"/>
    </source>
</evidence>
<evidence type="ECO:0000313" key="2">
    <source>
        <dbReference type="EMBL" id="CAG9292542.1"/>
    </source>
</evidence>
<protein>
    <submittedName>
        <fullName evidence="2">Uncharacterized protein</fullName>
    </submittedName>
</protein>